<evidence type="ECO:0000313" key="1">
    <source>
        <dbReference type="EMBL" id="HIZ91710.1"/>
    </source>
</evidence>
<comment type="caution">
    <text evidence="1">The sequence shown here is derived from an EMBL/GenBank/DDBJ whole genome shotgun (WGS) entry which is preliminary data.</text>
</comment>
<protein>
    <submittedName>
        <fullName evidence="1">DUF4858 domain-containing protein</fullName>
    </submittedName>
</protein>
<dbReference type="InterPro" id="IPR032338">
    <property type="entry name" value="DUF4858"/>
</dbReference>
<accession>A0A9D2GZ60</accession>
<evidence type="ECO:0000313" key="2">
    <source>
        <dbReference type="Proteomes" id="UP000824108"/>
    </source>
</evidence>
<dbReference type="AlphaFoldDB" id="A0A9D2GZ60"/>
<organism evidence="1 2">
    <name type="scientific">Candidatus Bacteroides merdavium</name>
    <dbReference type="NCBI Taxonomy" id="2838472"/>
    <lineage>
        <taxon>Bacteria</taxon>
        <taxon>Pseudomonadati</taxon>
        <taxon>Bacteroidota</taxon>
        <taxon>Bacteroidia</taxon>
        <taxon>Bacteroidales</taxon>
        <taxon>Bacteroidaceae</taxon>
        <taxon>Bacteroides</taxon>
    </lineage>
</organism>
<reference evidence="1" key="2">
    <citation type="submission" date="2021-04" db="EMBL/GenBank/DDBJ databases">
        <authorList>
            <person name="Gilroy R."/>
        </authorList>
    </citation>
    <scope>NUCLEOTIDE SEQUENCE</scope>
    <source>
        <strain evidence="1">CHK118-2852</strain>
    </source>
</reference>
<gene>
    <name evidence="1" type="ORF">H9807_06300</name>
</gene>
<sequence>MRRFWYLYGLLWLAAFPLYAQDWTKADSIRLQQLLQSDGEIILNLDILKEVDETPWGSPRAVESKPWLEVDETLPEVQGVRPRKVKLTLFPYTANTPYNWDPVRQRKIKVDKNTWRNDPFYELKTRTIYSNWAKSPLDAGPRETVEQIEATGLRYVVTGRVANQSVFGWQAVSRPSGYSLMPDKGAWSIRARKRRARTLEVLRAYADSTRIEPKKTLSSDNKSKP</sequence>
<dbReference type="Proteomes" id="UP000824108">
    <property type="component" value="Unassembled WGS sequence"/>
</dbReference>
<dbReference type="Pfam" id="PF16150">
    <property type="entry name" value="DUF4858"/>
    <property type="match status" value="1"/>
</dbReference>
<name>A0A9D2GZ60_9BACE</name>
<reference evidence="1" key="1">
    <citation type="journal article" date="2021" name="PeerJ">
        <title>Extensive microbial diversity within the chicken gut microbiome revealed by metagenomics and culture.</title>
        <authorList>
            <person name="Gilroy R."/>
            <person name="Ravi A."/>
            <person name="Getino M."/>
            <person name="Pursley I."/>
            <person name="Horton D.L."/>
            <person name="Alikhan N.F."/>
            <person name="Baker D."/>
            <person name="Gharbi K."/>
            <person name="Hall N."/>
            <person name="Watson M."/>
            <person name="Adriaenssens E.M."/>
            <person name="Foster-Nyarko E."/>
            <person name="Jarju S."/>
            <person name="Secka A."/>
            <person name="Antonio M."/>
            <person name="Oren A."/>
            <person name="Chaudhuri R.R."/>
            <person name="La Ragione R."/>
            <person name="Hildebrand F."/>
            <person name="Pallen M.J."/>
        </authorList>
    </citation>
    <scope>NUCLEOTIDE SEQUENCE</scope>
    <source>
        <strain evidence="1">CHK118-2852</strain>
    </source>
</reference>
<proteinExistence type="predicted"/>
<dbReference type="EMBL" id="DXAV01000053">
    <property type="protein sequence ID" value="HIZ91710.1"/>
    <property type="molecule type" value="Genomic_DNA"/>
</dbReference>